<dbReference type="InterPro" id="IPR057326">
    <property type="entry name" value="KR_dom"/>
</dbReference>
<name>A0A2T2WDT4_9FIRM</name>
<dbReference type="GO" id="GO:0008206">
    <property type="term" value="P:bile acid metabolic process"/>
    <property type="evidence" value="ECO:0007669"/>
    <property type="project" value="UniProtKB-ARBA"/>
</dbReference>
<evidence type="ECO:0000313" key="4">
    <source>
        <dbReference type="EMBL" id="PSR20401.1"/>
    </source>
</evidence>
<dbReference type="Gene3D" id="3.40.50.720">
    <property type="entry name" value="NAD(P)-binding Rossmann-like Domain"/>
    <property type="match status" value="1"/>
</dbReference>
<comment type="caution">
    <text evidence="4">The sequence shown here is derived from an EMBL/GenBank/DDBJ whole genome shotgun (WGS) entry which is preliminary data.</text>
</comment>
<dbReference type="InterPro" id="IPR020904">
    <property type="entry name" value="Sc_DH/Rdtase_CS"/>
</dbReference>
<dbReference type="PANTHER" id="PTHR43975:SF2">
    <property type="entry name" value="EG:BACR7A4.14 PROTEIN-RELATED"/>
    <property type="match status" value="1"/>
</dbReference>
<evidence type="ECO:0000256" key="1">
    <source>
        <dbReference type="ARBA" id="ARBA00006484"/>
    </source>
</evidence>
<dbReference type="EMBL" id="PXYV01000064">
    <property type="protein sequence ID" value="PSR20401.1"/>
    <property type="molecule type" value="Genomic_DNA"/>
</dbReference>
<feature type="domain" description="Ketoreductase" evidence="3">
    <location>
        <begin position="8"/>
        <end position="185"/>
    </location>
</feature>
<evidence type="ECO:0000256" key="2">
    <source>
        <dbReference type="ARBA" id="ARBA00023002"/>
    </source>
</evidence>
<proteinExistence type="inferred from homology"/>
<dbReference type="GO" id="GO:0016491">
    <property type="term" value="F:oxidoreductase activity"/>
    <property type="evidence" value="ECO:0007669"/>
    <property type="project" value="UniProtKB-KW"/>
</dbReference>
<dbReference type="NCBIfam" id="NF005559">
    <property type="entry name" value="PRK07231.1"/>
    <property type="match status" value="1"/>
</dbReference>
<gene>
    <name evidence="4" type="ORF">C7B45_15045</name>
</gene>
<dbReference type="PANTHER" id="PTHR43975">
    <property type="entry name" value="ZGC:101858"/>
    <property type="match status" value="1"/>
</dbReference>
<organism evidence="4 5">
    <name type="scientific">Sulfobacillus acidophilus</name>
    <dbReference type="NCBI Taxonomy" id="53633"/>
    <lineage>
        <taxon>Bacteria</taxon>
        <taxon>Bacillati</taxon>
        <taxon>Bacillota</taxon>
        <taxon>Clostridia</taxon>
        <taxon>Eubacteriales</taxon>
        <taxon>Clostridiales Family XVII. Incertae Sedis</taxon>
        <taxon>Sulfobacillus</taxon>
    </lineage>
</organism>
<dbReference type="InterPro" id="IPR002347">
    <property type="entry name" value="SDR_fam"/>
</dbReference>
<sequence length="254" mass="26627">MGQAGSAPVVVVTGASRGIGQAIAEDLAAHGYPLWLVARNEATLATVADRIRGQGGLAEVMVCDLTQASSIKSLAEELARRSVVVAGLVNNAGVNRRGPLTAVTPDDFDFIMNTNVKGLLFLTQALVPFMPSGGSVVNMASLNALTVLRGVGLYAMSKAAVVQLTRALAIDLAPQGIRVNAIAPGFIHTAFNAALWERVEMKEWVEDNTPLGRLGVPNDVVGAVRFLLGPDASFMTGEVLTIDGGFLPARLWPL</sequence>
<dbReference type="Pfam" id="PF13561">
    <property type="entry name" value="adh_short_C2"/>
    <property type="match status" value="1"/>
</dbReference>
<dbReference type="SMART" id="SM00822">
    <property type="entry name" value="PKS_KR"/>
    <property type="match status" value="1"/>
</dbReference>
<dbReference type="CDD" id="cd05233">
    <property type="entry name" value="SDR_c"/>
    <property type="match status" value="1"/>
</dbReference>
<accession>A0A2T2WDT4</accession>
<dbReference type="PROSITE" id="PS00061">
    <property type="entry name" value="ADH_SHORT"/>
    <property type="match status" value="1"/>
</dbReference>
<evidence type="ECO:0000259" key="3">
    <source>
        <dbReference type="SMART" id="SM00822"/>
    </source>
</evidence>
<reference evidence="4 5" key="1">
    <citation type="journal article" date="2014" name="BMC Genomics">
        <title>Comparison of environmental and isolate Sulfobacillus genomes reveals diverse carbon, sulfur, nitrogen, and hydrogen metabolisms.</title>
        <authorList>
            <person name="Justice N.B."/>
            <person name="Norman A."/>
            <person name="Brown C.T."/>
            <person name="Singh A."/>
            <person name="Thomas B.C."/>
            <person name="Banfield J.F."/>
        </authorList>
    </citation>
    <scope>NUCLEOTIDE SEQUENCE [LARGE SCALE GENOMIC DNA]</scope>
    <source>
        <strain evidence="4">AMDSBA3</strain>
    </source>
</reference>
<dbReference type="Proteomes" id="UP000241848">
    <property type="component" value="Unassembled WGS sequence"/>
</dbReference>
<dbReference type="SUPFAM" id="SSF51735">
    <property type="entry name" value="NAD(P)-binding Rossmann-fold domains"/>
    <property type="match status" value="1"/>
</dbReference>
<evidence type="ECO:0000313" key="5">
    <source>
        <dbReference type="Proteomes" id="UP000241848"/>
    </source>
</evidence>
<dbReference type="InterPro" id="IPR036291">
    <property type="entry name" value="NAD(P)-bd_dom_sf"/>
</dbReference>
<dbReference type="PRINTS" id="PR00080">
    <property type="entry name" value="SDRFAMILY"/>
</dbReference>
<dbReference type="FunFam" id="3.40.50.720:FF:000084">
    <property type="entry name" value="Short-chain dehydrogenase reductase"/>
    <property type="match status" value="1"/>
</dbReference>
<dbReference type="AlphaFoldDB" id="A0A2T2WDT4"/>
<protein>
    <recommendedName>
        <fullName evidence="3">Ketoreductase domain-containing protein</fullName>
    </recommendedName>
</protein>
<dbReference type="PRINTS" id="PR00081">
    <property type="entry name" value="GDHRDH"/>
</dbReference>
<keyword evidence="2" id="KW-0560">Oxidoreductase</keyword>
<comment type="similarity">
    <text evidence="1">Belongs to the short-chain dehydrogenases/reductases (SDR) family.</text>
</comment>